<dbReference type="EMBL" id="JAPQFL010000004">
    <property type="protein sequence ID" value="MDD9328220.1"/>
    <property type="molecule type" value="Genomic_DNA"/>
</dbReference>
<dbReference type="PANTHER" id="PTHR16301:SF20">
    <property type="entry name" value="IMPACT FAMILY MEMBER YIGZ"/>
    <property type="match status" value="1"/>
</dbReference>
<dbReference type="InterPro" id="IPR001498">
    <property type="entry name" value="Impact_N"/>
</dbReference>
<reference evidence="3" key="1">
    <citation type="submission" date="2022-10" db="EMBL/GenBank/DDBJ databases">
        <authorList>
            <person name="Boutroux M."/>
        </authorList>
    </citation>
    <scope>NUCLEOTIDE SEQUENCE</scope>
    <source>
        <strain evidence="3">51.81</strain>
    </source>
</reference>
<sequence>MSAAAYLTLAAAAEAEIKEKGSRFIAYAYPVRSAEEVKRYVDAQREAHHKARHWCYAYRLGTDGNQFRANDDGEPSGSAGRPILGQIDSFGLTDTLVVVVRYFGGTLLGVPGLIQAYKGSTAAALQQAQIVEKNIEKTLYLRCGYPHLNDAIRIAQRYQAEVAAQDLQLDCRLTVRVPLAQAEAAEAAWRQTRQIEVRDAPFAD</sequence>
<dbReference type="Pfam" id="PF01205">
    <property type="entry name" value="Impact_N"/>
    <property type="match status" value="1"/>
</dbReference>
<reference evidence="4" key="2">
    <citation type="submission" date="2024-02" db="EMBL/GenBank/DDBJ databases">
        <title>Neisseria leonii sp. nov.</title>
        <authorList>
            <person name="Boutroux M."/>
            <person name="Favre-Rochex S."/>
            <person name="Gorgette O."/>
            <person name="Touak G."/>
            <person name="Muhle E."/>
            <person name="Chesneau O."/>
            <person name="Clermont D."/>
            <person name="Rahi P."/>
        </authorList>
    </citation>
    <scope>NUCLEOTIDE SEQUENCE</scope>
    <source>
        <strain evidence="4">51.81</strain>
    </source>
</reference>
<accession>A0A9X4E284</accession>
<dbReference type="InterPro" id="IPR023582">
    <property type="entry name" value="Impact"/>
</dbReference>
<evidence type="ECO:0000313" key="4">
    <source>
        <dbReference type="EMBL" id="WWY02265.1"/>
    </source>
</evidence>
<evidence type="ECO:0000313" key="3">
    <source>
        <dbReference type="EMBL" id="MDD9328220.1"/>
    </source>
</evidence>
<proteinExistence type="inferred from homology"/>
<dbReference type="RefSeq" id="WP_274585315.1">
    <property type="nucleotide sequence ID" value="NZ_CP145811.1"/>
</dbReference>
<evidence type="ECO:0000256" key="1">
    <source>
        <dbReference type="ARBA" id="ARBA00007665"/>
    </source>
</evidence>
<dbReference type="GO" id="GO:0005737">
    <property type="term" value="C:cytoplasm"/>
    <property type="evidence" value="ECO:0007669"/>
    <property type="project" value="TreeGrafter"/>
</dbReference>
<dbReference type="InterPro" id="IPR036956">
    <property type="entry name" value="Impact_N_sf"/>
</dbReference>
<dbReference type="GO" id="GO:0006446">
    <property type="term" value="P:regulation of translational initiation"/>
    <property type="evidence" value="ECO:0007669"/>
    <property type="project" value="TreeGrafter"/>
</dbReference>
<evidence type="ECO:0000313" key="5">
    <source>
        <dbReference type="Proteomes" id="UP001149607"/>
    </source>
</evidence>
<dbReference type="PROSITE" id="PS00910">
    <property type="entry name" value="UPF0029"/>
    <property type="match status" value="1"/>
</dbReference>
<name>A0A9X4E284_9NEIS</name>
<dbReference type="AlphaFoldDB" id="A0A9X4E284"/>
<dbReference type="InterPro" id="IPR020569">
    <property type="entry name" value="UPF0029_Impact_CS"/>
</dbReference>
<gene>
    <name evidence="3" type="ORF">ORY91_001640</name>
    <name evidence="4" type="ORF">V9W64_05860</name>
</gene>
<organism evidence="3">
    <name type="scientific">Neisseria leonii</name>
    <dbReference type="NCBI Taxonomy" id="2995413"/>
    <lineage>
        <taxon>Bacteria</taxon>
        <taxon>Pseudomonadati</taxon>
        <taxon>Pseudomonadota</taxon>
        <taxon>Betaproteobacteria</taxon>
        <taxon>Neisseriales</taxon>
        <taxon>Neisseriaceae</taxon>
        <taxon>Neisseria</taxon>
    </lineage>
</organism>
<comment type="similarity">
    <text evidence="1">Belongs to the IMPACT family.</text>
</comment>
<dbReference type="Proteomes" id="UP001149607">
    <property type="component" value="Chromosome"/>
</dbReference>
<evidence type="ECO:0000259" key="2">
    <source>
        <dbReference type="Pfam" id="PF01205"/>
    </source>
</evidence>
<protein>
    <submittedName>
        <fullName evidence="3">IMPACT family protein</fullName>
    </submittedName>
    <submittedName>
        <fullName evidence="4">YigZ family protein</fullName>
    </submittedName>
</protein>
<dbReference type="PANTHER" id="PTHR16301">
    <property type="entry name" value="IMPACT-RELATED"/>
    <property type="match status" value="1"/>
</dbReference>
<dbReference type="Gene3D" id="3.30.230.30">
    <property type="entry name" value="Impact, N-terminal domain"/>
    <property type="match status" value="1"/>
</dbReference>
<feature type="domain" description="Impact N-terminal" evidence="2">
    <location>
        <begin position="20"/>
        <end position="125"/>
    </location>
</feature>
<dbReference type="InterPro" id="IPR020568">
    <property type="entry name" value="Ribosomal_Su5_D2-typ_SF"/>
</dbReference>
<keyword evidence="5" id="KW-1185">Reference proteome</keyword>
<dbReference type="SUPFAM" id="SSF54211">
    <property type="entry name" value="Ribosomal protein S5 domain 2-like"/>
    <property type="match status" value="1"/>
</dbReference>
<dbReference type="EMBL" id="CP146598">
    <property type="protein sequence ID" value="WWY02265.1"/>
    <property type="molecule type" value="Genomic_DNA"/>
</dbReference>